<reference evidence="1" key="1">
    <citation type="submission" date="2023-10" db="EMBL/GenBank/DDBJ databases">
        <authorList>
            <person name="Rodriguez Cubillos JULIANA M."/>
            <person name="De Vega J."/>
        </authorList>
    </citation>
    <scope>NUCLEOTIDE SEQUENCE</scope>
</reference>
<dbReference type="EMBL" id="CASHSV030000001">
    <property type="protein sequence ID" value="CAJ2630335.1"/>
    <property type="molecule type" value="Genomic_DNA"/>
</dbReference>
<sequence length="707" mass="80159">MPSIYSISQLVIHKRIMHYSLLFPIFIITFTLFFNHYHTTVSANIYYSPLPYHECSTNNNSPNSTYHINLKTLLSWLSSNATPTTHVYNTTITESNTNNTIYGLFTCEIKDNDPNCKNCITNAAKQIAELCPMSKEAIIYAAYCMVRYSNHYFFATVEESPKLHFMSEQNYVGPQVSRFNKILWDTMNDIRNLTASVTNGSLKYAYKSVNITDTDNQTLYAMGNCIPYLSSDDCSRCLGDAMAEIQNSCCKGKTGGRIYFPSCAIRFELYSFYDPLASTTIQPPQLSTGTSASPGEKRKKSIISVLVVVFPVVATLVLLCWGCSCFIRRKQRKNQETILKESCNELNQCKKGVSDKNRNSNLFGAVGDDVAILESLRFGLGEIESATNKFAKENMIGEGGFGEVYKGVLSNGEEVAVKRLLGSSKQGAREFKNEVLVIARLQHKNLVKLQGFCLDEQEKILIYEYVPNKSLDYFLFDLLKRRQLDWNERHKIIGGIARGILYLHEDSRLKIIHRDLKPSNVLLDSNMDPKISDFGMARIVVTDNIEENTHRIVGTYGYMSPEYAMHGQFSVKSDVFSFGVMVLEIISGKRKYSSSESDCVDIRKYAWTKWKNQTTLELLDPQMEGSLFQNDIIRCIHIALLCVQEDPNDRPTMAKVVSFLNNPSVDLPLLTEQSFFMKRTIEDNMVRGLDSMGNSNCELTVSEIYPR</sequence>
<organism evidence="1 2">
    <name type="scientific">Trifolium pratense</name>
    <name type="common">Red clover</name>
    <dbReference type="NCBI Taxonomy" id="57577"/>
    <lineage>
        <taxon>Eukaryota</taxon>
        <taxon>Viridiplantae</taxon>
        <taxon>Streptophyta</taxon>
        <taxon>Embryophyta</taxon>
        <taxon>Tracheophyta</taxon>
        <taxon>Spermatophyta</taxon>
        <taxon>Magnoliopsida</taxon>
        <taxon>eudicotyledons</taxon>
        <taxon>Gunneridae</taxon>
        <taxon>Pentapetalae</taxon>
        <taxon>rosids</taxon>
        <taxon>fabids</taxon>
        <taxon>Fabales</taxon>
        <taxon>Fabaceae</taxon>
        <taxon>Papilionoideae</taxon>
        <taxon>50 kb inversion clade</taxon>
        <taxon>NPAAA clade</taxon>
        <taxon>Hologalegina</taxon>
        <taxon>IRL clade</taxon>
        <taxon>Trifolieae</taxon>
        <taxon>Trifolium</taxon>
    </lineage>
</organism>
<evidence type="ECO:0000313" key="2">
    <source>
        <dbReference type="Proteomes" id="UP001177021"/>
    </source>
</evidence>
<accession>A0ACB0IEE0</accession>
<proteinExistence type="predicted"/>
<gene>
    <name evidence="1" type="ORF">MILVUS5_LOCUS2131</name>
</gene>
<evidence type="ECO:0000313" key="1">
    <source>
        <dbReference type="EMBL" id="CAJ2630335.1"/>
    </source>
</evidence>
<keyword evidence="2" id="KW-1185">Reference proteome</keyword>
<comment type="caution">
    <text evidence="1">The sequence shown here is derived from an EMBL/GenBank/DDBJ whole genome shotgun (WGS) entry which is preliminary data.</text>
</comment>
<dbReference type="Proteomes" id="UP001177021">
    <property type="component" value="Unassembled WGS sequence"/>
</dbReference>
<protein>
    <submittedName>
        <fullName evidence="1">Uncharacterized protein</fullName>
    </submittedName>
</protein>
<name>A0ACB0IEE0_TRIPR</name>